<gene>
    <name evidence="1" type="ORF">SAMN05444920_104549</name>
</gene>
<sequence length="110" mass="11963">MGLFDLPFPPVCRCDRPDHLPTSGQAPLNDGATDRMGPIAVADSHANLNTFSHASHTAELFSWVRIACGLGAVLARARHSGRDGHKLHGLAPPHSQRYAPAYRTMWLITL</sequence>
<protein>
    <submittedName>
        <fullName evidence="1">Uncharacterized protein</fullName>
    </submittedName>
</protein>
<evidence type="ECO:0000313" key="2">
    <source>
        <dbReference type="Proteomes" id="UP000236732"/>
    </source>
</evidence>
<dbReference type="EMBL" id="FNVT01000004">
    <property type="protein sequence ID" value="SEG77974.1"/>
    <property type="molecule type" value="Genomic_DNA"/>
</dbReference>
<evidence type="ECO:0000313" key="1">
    <source>
        <dbReference type="EMBL" id="SEG77974.1"/>
    </source>
</evidence>
<dbReference type="Proteomes" id="UP000236732">
    <property type="component" value="Unassembled WGS sequence"/>
</dbReference>
<reference evidence="1 2" key="1">
    <citation type="submission" date="2016-10" db="EMBL/GenBank/DDBJ databases">
        <authorList>
            <person name="de Groot N.N."/>
        </authorList>
    </citation>
    <scope>NUCLEOTIDE SEQUENCE [LARGE SCALE GENOMIC DNA]</scope>
    <source>
        <strain evidence="1 2">CGMCC 4.7037</strain>
    </source>
</reference>
<proteinExistence type="predicted"/>
<keyword evidence="2" id="KW-1185">Reference proteome</keyword>
<accession>A0A1H6CZ00</accession>
<name>A0A1H6CZ00_9ACTN</name>
<organism evidence="1 2">
    <name type="scientific">Nonomuraea solani</name>
    <dbReference type="NCBI Taxonomy" id="1144553"/>
    <lineage>
        <taxon>Bacteria</taxon>
        <taxon>Bacillati</taxon>
        <taxon>Actinomycetota</taxon>
        <taxon>Actinomycetes</taxon>
        <taxon>Streptosporangiales</taxon>
        <taxon>Streptosporangiaceae</taxon>
        <taxon>Nonomuraea</taxon>
    </lineage>
</organism>
<dbReference type="AlphaFoldDB" id="A0A1H6CZ00"/>